<dbReference type="EMBL" id="GEDV01011517">
    <property type="protein sequence ID" value="JAP77040.1"/>
    <property type="molecule type" value="Transcribed_RNA"/>
</dbReference>
<accession>A0A131YF02</accession>
<reference evidence="1" key="1">
    <citation type="journal article" date="2016" name="Ticks Tick Borne Dis.">
        <title>De novo assembly and annotation of the salivary gland transcriptome of Rhipicephalus appendiculatus male and female ticks during blood feeding.</title>
        <authorList>
            <person name="de Castro M.H."/>
            <person name="de Klerk D."/>
            <person name="Pienaar R."/>
            <person name="Latif A.A."/>
            <person name="Rees D.J."/>
            <person name="Mans B.J."/>
        </authorList>
    </citation>
    <scope>NUCLEOTIDE SEQUENCE</scope>
    <source>
        <tissue evidence="1">Salivary glands</tissue>
    </source>
</reference>
<organism evidence="1">
    <name type="scientific">Rhipicephalus appendiculatus</name>
    <name type="common">Brown ear tick</name>
    <dbReference type="NCBI Taxonomy" id="34631"/>
    <lineage>
        <taxon>Eukaryota</taxon>
        <taxon>Metazoa</taxon>
        <taxon>Ecdysozoa</taxon>
        <taxon>Arthropoda</taxon>
        <taxon>Chelicerata</taxon>
        <taxon>Arachnida</taxon>
        <taxon>Acari</taxon>
        <taxon>Parasitiformes</taxon>
        <taxon>Ixodida</taxon>
        <taxon>Ixodoidea</taxon>
        <taxon>Ixodidae</taxon>
        <taxon>Rhipicephalinae</taxon>
        <taxon>Rhipicephalus</taxon>
        <taxon>Rhipicephalus</taxon>
    </lineage>
</organism>
<name>A0A131YF02_RHIAP</name>
<evidence type="ECO:0000313" key="1">
    <source>
        <dbReference type="EMBL" id="JAP77040.1"/>
    </source>
</evidence>
<dbReference type="AlphaFoldDB" id="A0A131YF02"/>
<sequence>MASAMASVVATSLATDLLLEVTSLDTRVAPLDTTRDLERSPVERLTARLTPTTTSRATATALASRPATARNSALASTRVLRVSRRAPRDIKPASDSPLKDMLPVLELVALVSMAK</sequence>
<protein>
    <submittedName>
        <fullName evidence="1">Uncharacterized protein</fullName>
    </submittedName>
</protein>
<proteinExistence type="predicted"/>